<accession>A0AAU9KU85</accession>
<dbReference type="Proteomes" id="UP001160483">
    <property type="component" value="Unassembled WGS sequence"/>
</dbReference>
<evidence type="ECO:0000313" key="1">
    <source>
        <dbReference type="EMBL" id="CAH0476418.1"/>
    </source>
</evidence>
<gene>
    <name evidence="1" type="ORF">PBS003_LOCUS3200</name>
</gene>
<evidence type="ECO:0000313" key="2">
    <source>
        <dbReference type="Proteomes" id="UP001160483"/>
    </source>
</evidence>
<name>A0AAU9KU85_9STRA</name>
<proteinExistence type="predicted"/>
<reference evidence="1" key="1">
    <citation type="submission" date="2021-11" db="EMBL/GenBank/DDBJ databases">
        <authorList>
            <person name="Islam A."/>
            <person name="Islam S."/>
            <person name="Flora M.S."/>
            <person name="Rahman M."/>
            <person name="Ziaur R.M."/>
            <person name="Epstein J.H."/>
            <person name="Hassan M."/>
            <person name="Klassen M."/>
            <person name="Woodard K."/>
            <person name="Webb A."/>
            <person name="Webby R.J."/>
            <person name="El Zowalaty M.E."/>
        </authorList>
    </citation>
    <scope>NUCLEOTIDE SEQUENCE</scope>
    <source>
        <strain evidence="1">Pbs3</strain>
    </source>
</reference>
<organism evidence="1 2">
    <name type="scientific">Peronospora belbahrii</name>
    <dbReference type="NCBI Taxonomy" id="622444"/>
    <lineage>
        <taxon>Eukaryota</taxon>
        <taxon>Sar</taxon>
        <taxon>Stramenopiles</taxon>
        <taxon>Oomycota</taxon>
        <taxon>Peronosporomycetes</taxon>
        <taxon>Peronosporales</taxon>
        <taxon>Peronosporaceae</taxon>
        <taxon>Peronospora</taxon>
    </lineage>
</organism>
<protein>
    <submittedName>
        <fullName evidence="1">Uncharacterized protein</fullName>
    </submittedName>
</protein>
<comment type="caution">
    <text evidence="1">The sequence shown here is derived from an EMBL/GenBank/DDBJ whole genome shotgun (WGS) entry which is preliminary data.</text>
</comment>
<sequence>MANPFTISSADSAPTTTVNSTSSGFLIRVGLSCPKFHVDVSTSNYFNVLRNVEIDFDCDLAMLDESTLSQSRFCHAKCSHHATWSSAMKQVTVQTSTTLRC</sequence>
<dbReference type="EMBL" id="CAKKTJ010000152">
    <property type="protein sequence ID" value="CAH0476418.1"/>
    <property type="molecule type" value="Genomic_DNA"/>
</dbReference>
<dbReference type="AlphaFoldDB" id="A0AAU9KU85"/>